<feature type="compositionally biased region" description="Low complexity" evidence="1">
    <location>
        <begin position="41"/>
        <end position="54"/>
    </location>
</feature>
<protein>
    <submittedName>
        <fullName evidence="2">Uncharacterized protein</fullName>
    </submittedName>
</protein>
<sequence length="142" mass="14673">MPASSTSPPPSPSPASASPSPASSPSTSPTTTPSPTPLTVPPSSWSTSSHSATPRPSPGTPDRREARIHSPHPEERKILNPRLLPRLHYGAGGGDSPQELGSAAIHEFSTRISGREGTSVGVGPIQSGASKLNFRGFVFLIH</sequence>
<dbReference type="AlphaFoldDB" id="A0AAV0PSP6"/>
<proteinExistence type="predicted"/>
<keyword evidence="3" id="KW-1185">Reference proteome</keyword>
<organism evidence="2 3">
    <name type="scientific">Linum tenue</name>
    <dbReference type="NCBI Taxonomy" id="586396"/>
    <lineage>
        <taxon>Eukaryota</taxon>
        <taxon>Viridiplantae</taxon>
        <taxon>Streptophyta</taxon>
        <taxon>Embryophyta</taxon>
        <taxon>Tracheophyta</taxon>
        <taxon>Spermatophyta</taxon>
        <taxon>Magnoliopsida</taxon>
        <taxon>eudicotyledons</taxon>
        <taxon>Gunneridae</taxon>
        <taxon>Pentapetalae</taxon>
        <taxon>rosids</taxon>
        <taxon>fabids</taxon>
        <taxon>Malpighiales</taxon>
        <taxon>Linaceae</taxon>
        <taxon>Linum</taxon>
    </lineage>
</organism>
<accession>A0AAV0PSP6</accession>
<feature type="region of interest" description="Disordered" evidence="1">
    <location>
        <begin position="1"/>
        <end position="100"/>
    </location>
</feature>
<evidence type="ECO:0000256" key="1">
    <source>
        <dbReference type="SAM" id="MobiDB-lite"/>
    </source>
</evidence>
<feature type="compositionally biased region" description="Low complexity" evidence="1">
    <location>
        <begin position="14"/>
        <end position="31"/>
    </location>
</feature>
<dbReference type="EMBL" id="CAMGYJ010000009">
    <property type="protein sequence ID" value="CAI0473168.1"/>
    <property type="molecule type" value="Genomic_DNA"/>
</dbReference>
<reference evidence="2" key="1">
    <citation type="submission" date="2022-08" db="EMBL/GenBank/DDBJ databases">
        <authorList>
            <person name="Gutierrez-Valencia J."/>
        </authorList>
    </citation>
    <scope>NUCLEOTIDE SEQUENCE</scope>
</reference>
<name>A0AAV0PSP6_9ROSI</name>
<evidence type="ECO:0000313" key="3">
    <source>
        <dbReference type="Proteomes" id="UP001154282"/>
    </source>
</evidence>
<comment type="caution">
    <text evidence="2">The sequence shown here is derived from an EMBL/GenBank/DDBJ whole genome shotgun (WGS) entry which is preliminary data.</text>
</comment>
<dbReference type="Proteomes" id="UP001154282">
    <property type="component" value="Unassembled WGS sequence"/>
</dbReference>
<gene>
    <name evidence="2" type="ORF">LITE_LOCUS39536</name>
</gene>
<feature type="compositionally biased region" description="Basic and acidic residues" evidence="1">
    <location>
        <begin position="61"/>
        <end position="78"/>
    </location>
</feature>
<evidence type="ECO:0000313" key="2">
    <source>
        <dbReference type="EMBL" id="CAI0473168.1"/>
    </source>
</evidence>